<keyword evidence="3" id="KW-0121">Carboxypeptidase</keyword>
<dbReference type="SUPFAM" id="SSF56601">
    <property type="entry name" value="beta-lactamase/transpeptidase-like"/>
    <property type="match status" value="1"/>
</dbReference>
<reference evidence="3" key="1">
    <citation type="submission" date="2020-11" db="EMBL/GenBank/DDBJ databases">
        <title>Azospira restricta DSM 18626 genome sequence.</title>
        <authorList>
            <person name="Moe W.M."/>
        </authorList>
    </citation>
    <scope>NUCLEOTIDE SEQUENCE</scope>
    <source>
        <strain evidence="3">DSM 18626</strain>
    </source>
</reference>
<sequence length="439" mass="47108">MPAPVRDALREGGVPPAHAAFFVQRVDAGKPLLAHNAERPMNPASVMKLVTAYAALDLLGPAYTWKTEALADAPPADGRLAGNLYLRGSGDPGLDLERFTQLLRQLKNRGVAEIDGDLVLDRGAFRLPPHDPAAFDNQPLRAYNAGPDALLIDHKSLRVTLVPDTAARRVEVFAENPAAGVRLDGRVAFDEAPCNSWRERLQVGVDGATLSLAGSYSGRCGEKTLHLAPWPADRQVEQLFRALWRELGGRFAGRVRDGETPAGARLLYAHESPPLAEQLRGMNKWSNNVTARQVFLTLAAERPATPDAARQAIGRWLATKGVAGSVLDNGSGLSQAERLSAAGLGRLLLDAWDSPVMPELLASLPIAGSDGTLKKRLQDGPAAGRAHLKTGYLDGVRSIAGYVLDTSGRRWVVVGFINDAQLKNGAAPLDALVRWVAER</sequence>
<dbReference type="GO" id="GO:0006508">
    <property type="term" value="P:proteolysis"/>
    <property type="evidence" value="ECO:0007669"/>
    <property type="project" value="InterPro"/>
</dbReference>
<dbReference type="Gene3D" id="3.40.710.10">
    <property type="entry name" value="DD-peptidase/beta-lactamase superfamily"/>
    <property type="match status" value="2"/>
</dbReference>
<dbReference type="PRINTS" id="PR00922">
    <property type="entry name" value="DADACBPTASE3"/>
</dbReference>
<dbReference type="PANTHER" id="PTHR30023:SF0">
    <property type="entry name" value="PENICILLIN-SENSITIVE CARBOXYPEPTIDASE A"/>
    <property type="match status" value="1"/>
</dbReference>
<comment type="similarity">
    <text evidence="1">Belongs to the peptidase S13 family.</text>
</comment>
<gene>
    <name evidence="3" type="primary">dacB</name>
    <name evidence="3" type="ORF">IWH25_06310</name>
</gene>
<evidence type="ECO:0000313" key="3">
    <source>
        <dbReference type="EMBL" id="QRJ65651.1"/>
    </source>
</evidence>
<evidence type="ECO:0000256" key="2">
    <source>
        <dbReference type="ARBA" id="ARBA00022801"/>
    </source>
</evidence>
<dbReference type="AlphaFoldDB" id="A0A974SSH2"/>
<dbReference type="Pfam" id="PF02113">
    <property type="entry name" value="Peptidase_S13"/>
    <property type="match status" value="1"/>
</dbReference>
<dbReference type="NCBIfam" id="TIGR00666">
    <property type="entry name" value="PBP4"/>
    <property type="match status" value="1"/>
</dbReference>
<organism evidence="3 4">
    <name type="scientific">Azospira restricta</name>
    <dbReference type="NCBI Taxonomy" id="404405"/>
    <lineage>
        <taxon>Bacteria</taxon>
        <taxon>Pseudomonadati</taxon>
        <taxon>Pseudomonadota</taxon>
        <taxon>Betaproteobacteria</taxon>
        <taxon>Rhodocyclales</taxon>
        <taxon>Rhodocyclaceae</taxon>
        <taxon>Azospira</taxon>
    </lineage>
</organism>
<evidence type="ECO:0000256" key="1">
    <source>
        <dbReference type="ARBA" id="ARBA00006096"/>
    </source>
</evidence>
<evidence type="ECO:0000313" key="4">
    <source>
        <dbReference type="Proteomes" id="UP000663444"/>
    </source>
</evidence>
<keyword evidence="4" id="KW-1185">Reference proteome</keyword>
<dbReference type="PANTHER" id="PTHR30023">
    <property type="entry name" value="D-ALANYL-D-ALANINE CARBOXYPEPTIDASE"/>
    <property type="match status" value="1"/>
</dbReference>
<protein>
    <submittedName>
        <fullName evidence="3">D-alanyl-D-alanine carboxypeptidase/D-alanyl-D-alanine-endopeptidase</fullName>
        <ecNumber evidence="3">3.4.16.4</ecNumber>
    </submittedName>
</protein>
<dbReference type="EC" id="3.4.16.4" evidence="3"/>
<keyword evidence="2 3" id="KW-0378">Hydrolase</keyword>
<dbReference type="InterPro" id="IPR012338">
    <property type="entry name" value="Beta-lactam/transpept-like"/>
</dbReference>
<dbReference type="EMBL" id="CP064781">
    <property type="protein sequence ID" value="QRJ65651.1"/>
    <property type="molecule type" value="Genomic_DNA"/>
</dbReference>
<keyword evidence="3" id="KW-0645">Protease</keyword>
<name>A0A974SSH2_9RHOO</name>
<dbReference type="Proteomes" id="UP000663444">
    <property type="component" value="Chromosome"/>
</dbReference>
<dbReference type="InterPro" id="IPR000667">
    <property type="entry name" value="Peptidase_S13"/>
</dbReference>
<proteinExistence type="inferred from homology"/>
<dbReference type="GO" id="GO:0009002">
    <property type="term" value="F:serine-type D-Ala-D-Ala carboxypeptidase activity"/>
    <property type="evidence" value="ECO:0007669"/>
    <property type="project" value="UniProtKB-EC"/>
</dbReference>
<accession>A0A974SSH2</accession>
<dbReference type="Gene3D" id="3.50.80.20">
    <property type="entry name" value="D-Ala-D-Ala carboxypeptidase C, peptidase S13"/>
    <property type="match status" value="1"/>
</dbReference>
<dbReference type="KEGG" id="ares:IWH25_06310"/>
<dbReference type="GO" id="GO:0000270">
    <property type="term" value="P:peptidoglycan metabolic process"/>
    <property type="evidence" value="ECO:0007669"/>
    <property type="project" value="TreeGrafter"/>
</dbReference>